<protein>
    <submittedName>
        <fullName evidence="1">Uncharacterized protein</fullName>
    </submittedName>
</protein>
<sequence length="279" mass="31462">MARRRAKKPLAGRILKQNSQRTIRSLAQRIERKIVRYAPLPRVPPFYCQRCGLSSKHLDVLVSHVCSKKMVGFSEHTNLSKLVQLGFRSKVKDAYAVLERIPNPQSVKVSKLKSVTHINLVDKLRNPSTLSEIAFKAVENAHLQFNTIISVTSPTPVNTDTQEESQQYIEEKLAKVETDEGFLCQTCSRLFGRFFDYDQHLEDSEECGKSADPIEVQVSPRKLYPKAGKVIPSADQKECSSSADDIVTVGKWECTKCGKNDFAVVEELHEHIFECALGQ</sequence>
<reference evidence="1" key="1">
    <citation type="submission" date="2022-01" db="EMBL/GenBank/DDBJ databases">
        <title>Genome Sequence Resource for Two Populations of Ditylenchus destructor, the Migratory Endoparasitic Phytonematode.</title>
        <authorList>
            <person name="Zhang H."/>
            <person name="Lin R."/>
            <person name="Xie B."/>
        </authorList>
    </citation>
    <scope>NUCLEOTIDE SEQUENCE</scope>
    <source>
        <strain evidence="1">BazhouSP</strain>
    </source>
</reference>
<proteinExistence type="predicted"/>
<accession>A0AAD4NBM7</accession>
<gene>
    <name evidence="1" type="ORF">DdX_04257</name>
</gene>
<dbReference type="EMBL" id="JAKKPZ010000004">
    <property type="protein sequence ID" value="KAI1721967.1"/>
    <property type="molecule type" value="Genomic_DNA"/>
</dbReference>
<comment type="caution">
    <text evidence="1">The sequence shown here is derived from an EMBL/GenBank/DDBJ whole genome shotgun (WGS) entry which is preliminary data.</text>
</comment>
<dbReference type="AlphaFoldDB" id="A0AAD4NBM7"/>
<evidence type="ECO:0000313" key="1">
    <source>
        <dbReference type="EMBL" id="KAI1721967.1"/>
    </source>
</evidence>
<organism evidence="1 2">
    <name type="scientific">Ditylenchus destructor</name>
    <dbReference type="NCBI Taxonomy" id="166010"/>
    <lineage>
        <taxon>Eukaryota</taxon>
        <taxon>Metazoa</taxon>
        <taxon>Ecdysozoa</taxon>
        <taxon>Nematoda</taxon>
        <taxon>Chromadorea</taxon>
        <taxon>Rhabditida</taxon>
        <taxon>Tylenchina</taxon>
        <taxon>Tylenchomorpha</taxon>
        <taxon>Sphaerularioidea</taxon>
        <taxon>Anguinidae</taxon>
        <taxon>Anguininae</taxon>
        <taxon>Ditylenchus</taxon>
    </lineage>
</organism>
<keyword evidence="2" id="KW-1185">Reference proteome</keyword>
<evidence type="ECO:0000313" key="2">
    <source>
        <dbReference type="Proteomes" id="UP001201812"/>
    </source>
</evidence>
<dbReference type="Proteomes" id="UP001201812">
    <property type="component" value="Unassembled WGS sequence"/>
</dbReference>
<name>A0AAD4NBM7_9BILA</name>